<proteinExistence type="predicted"/>
<dbReference type="Proteomes" id="UP000077852">
    <property type="component" value="Unassembled WGS sequence"/>
</dbReference>
<keyword evidence="1" id="KW-1133">Transmembrane helix</keyword>
<evidence type="ECO:0000313" key="2">
    <source>
        <dbReference type="EMBL" id="OAK61704.1"/>
    </source>
</evidence>
<keyword evidence="1" id="KW-0812">Transmembrane</keyword>
<protein>
    <submittedName>
        <fullName evidence="2">Uncharacterized protein</fullName>
    </submittedName>
</protein>
<evidence type="ECO:0000313" key="3">
    <source>
        <dbReference type="Proteomes" id="UP000077852"/>
    </source>
</evidence>
<dbReference type="AlphaFoldDB" id="A0AA91DNF2"/>
<gene>
    <name evidence="2" type="ORF">A3K87_20675</name>
</gene>
<organism evidence="2 3">
    <name type="scientific">Variovorax paradoxus</name>
    <dbReference type="NCBI Taxonomy" id="34073"/>
    <lineage>
        <taxon>Bacteria</taxon>
        <taxon>Pseudomonadati</taxon>
        <taxon>Pseudomonadota</taxon>
        <taxon>Betaproteobacteria</taxon>
        <taxon>Burkholderiales</taxon>
        <taxon>Comamonadaceae</taxon>
        <taxon>Variovorax</taxon>
    </lineage>
</organism>
<comment type="caution">
    <text evidence="2">The sequence shown here is derived from an EMBL/GenBank/DDBJ whole genome shotgun (WGS) entry which is preliminary data.</text>
</comment>
<keyword evidence="1" id="KW-0472">Membrane</keyword>
<sequence>MAKDPKNFTGEDMQRLLKRESTRRREIRDFKGMLIGLGALACIVVLVWILSSWVADLLR</sequence>
<reference evidence="2 3" key="1">
    <citation type="submission" date="2016-03" db="EMBL/GenBank/DDBJ databases">
        <title>Genome sequence of Variovorax paradoxus KB5.</title>
        <authorList>
            <person name="Jeong H."/>
            <person name="Hong C.E."/>
            <person name="Jo S.H."/>
            <person name="Park J.M."/>
        </authorList>
    </citation>
    <scope>NUCLEOTIDE SEQUENCE [LARGE SCALE GENOMIC DNA]</scope>
    <source>
        <strain evidence="2 3">KB5</strain>
    </source>
</reference>
<name>A0AA91DNF2_VARPD</name>
<evidence type="ECO:0000256" key="1">
    <source>
        <dbReference type="SAM" id="Phobius"/>
    </source>
</evidence>
<dbReference type="EMBL" id="LVHG01000055">
    <property type="protein sequence ID" value="OAK61704.1"/>
    <property type="molecule type" value="Genomic_DNA"/>
</dbReference>
<feature type="transmembrane region" description="Helical" evidence="1">
    <location>
        <begin position="33"/>
        <end position="55"/>
    </location>
</feature>
<accession>A0AA91DNF2</accession>